<dbReference type="CDD" id="cd01610">
    <property type="entry name" value="PAP2_like"/>
    <property type="match status" value="1"/>
</dbReference>
<evidence type="ECO:0000256" key="7">
    <source>
        <dbReference type="SAM" id="MobiDB-lite"/>
    </source>
</evidence>
<evidence type="ECO:0000256" key="6">
    <source>
        <dbReference type="PROSITE-ProRule" id="PRU00723"/>
    </source>
</evidence>
<keyword evidence="5" id="KW-0238">DNA-binding</keyword>
<dbReference type="InterPro" id="IPR003832">
    <property type="entry name" value="DUF212"/>
</dbReference>
<feature type="domain" description="C3H1-type" evidence="8">
    <location>
        <begin position="495"/>
        <end position="523"/>
    </location>
</feature>
<dbReference type="InterPro" id="IPR036855">
    <property type="entry name" value="Znf_CCCH_sf"/>
</dbReference>
<evidence type="ECO:0000256" key="4">
    <source>
        <dbReference type="ARBA" id="ARBA00022833"/>
    </source>
</evidence>
<protein>
    <recommendedName>
        <fullName evidence="8">C3H1-type domain-containing protein</fullName>
    </recommendedName>
</protein>
<feature type="domain" description="C3H1-type" evidence="8">
    <location>
        <begin position="701"/>
        <end position="729"/>
    </location>
</feature>
<feature type="domain" description="C3H1-type" evidence="8">
    <location>
        <begin position="647"/>
        <end position="675"/>
    </location>
</feature>
<reference evidence="9 10" key="1">
    <citation type="submission" date="2022-03" db="EMBL/GenBank/DDBJ databases">
        <authorList>
            <person name="Nunn A."/>
            <person name="Chopra R."/>
            <person name="Nunn A."/>
            <person name="Contreras Garrido A."/>
        </authorList>
    </citation>
    <scope>NUCLEOTIDE SEQUENCE [LARGE SCALE GENOMIC DNA]</scope>
</reference>
<keyword evidence="3 6" id="KW-0863">Zinc-finger</keyword>
<dbReference type="Proteomes" id="UP000836841">
    <property type="component" value="Chromosome 3"/>
</dbReference>
<dbReference type="InterPro" id="IPR000571">
    <property type="entry name" value="Znf_CCCH"/>
</dbReference>
<feature type="non-terminal residue" evidence="9">
    <location>
        <position position="1"/>
    </location>
</feature>
<evidence type="ECO:0000313" key="9">
    <source>
        <dbReference type="EMBL" id="CAH2053885.1"/>
    </source>
</evidence>
<dbReference type="GO" id="GO:0003729">
    <property type="term" value="F:mRNA binding"/>
    <property type="evidence" value="ECO:0007669"/>
    <property type="project" value="UniProtKB-ARBA"/>
</dbReference>
<dbReference type="SMART" id="SM00356">
    <property type="entry name" value="ZnF_C3H1"/>
    <property type="match status" value="6"/>
</dbReference>
<dbReference type="PANTHER" id="PTHR12506:SF82">
    <property type="entry name" value="ZINC FINGER CCCH DOMAIN-CONTAINING PROTEIN 64-RELATED"/>
    <property type="match status" value="1"/>
</dbReference>
<dbReference type="GO" id="GO:0003677">
    <property type="term" value="F:DNA binding"/>
    <property type="evidence" value="ECO:0007669"/>
    <property type="project" value="UniProtKB-KW"/>
</dbReference>
<evidence type="ECO:0000259" key="8">
    <source>
        <dbReference type="PROSITE" id="PS50103"/>
    </source>
</evidence>
<dbReference type="PROSITE" id="PS50103">
    <property type="entry name" value="ZF_C3H1"/>
    <property type="match status" value="6"/>
</dbReference>
<gene>
    <name evidence="9" type="ORF">TAV2_LOCUS9922</name>
</gene>
<keyword evidence="2" id="KW-0677">Repeat</keyword>
<dbReference type="Gene3D" id="2.30.30.1190">
    <property type="match status" value="4"/>
</dbReference>
<dbReference type="SUPFAM" id="SSF90229">
    <property type="entry name" value="CCCH zinc finger"/>
    <property type="match status" value="5"/>
</dbReference>
<evidence type="ECO:0000256" key="1">
    <source>
        <dbReference type="ARBA" id="ARBA00022723"/>
    </source>
</evidence>
<evidence type="ECO:0000256" key="2">
    <source>
        <dbReference type="ARBA" id="ARBA00022737"/>
    </source>
</evidence>
<keyword evidence="4 6" id="KW-0862">Zinc</keyword>
<sequence>CFASHNANALCFCVTNPKFNLLSSSKKPNRLAPCVLNVGFQDIAEVVHNKVLIAAGVSGAIGQLSKPFTSVVFYGKKLDFRTALQAGGFPSTHSSSVVAAATAIAFERGFADSIFGLTVVYAALIMYDAQGVRREVGKHAKVLNKITTNARKVEEMSLLKGNEAKALQSEEISEEVSVPLKESIGHTEVEVIAGALFGFFVSFGVYSLILDKEKLRETQWRNVKVTHRHQLFSYALQPSYAAASAVSPAPPPPQPQSTIGLSSVYGSSSAPDRYFPDSTYRFLPHDGSEALSNYSSSLGTLTSSSAMYHHLPNTTASHLAYPQLLQQHQEAWPPGVELPVAASAAEPLPPGVKRTSEALYYPTLLGAHNTIGQTEAWYATDYLTKRLKLESTSNLPVYPQRAGEKDCTHYMQTRTCKFGDSCKFDHPIWVPEGGIPDWKEAPLVPNDDYPERPGEPDCPYYIKTQRCKYGIRCKFNHPRAVAAVSVENQDALPERPAEPPCTFYMKTGKCKFGITCKFHHPKDIQLPSSSQDNGSSEALPSDTDATNNPHVTFAPALYHNSKGLPVRPGEVDCPFYLKTGSCKYGSTCRYNHPERTAFTPQAAGINYPLVSSTAAGVNLGLVNSAASLYQTLSQPTLGALSAIYPQRPGQSECDYYMKTGECKFGERCRFHHPADRLNATTTKQASQQPNVKLSLAGYPRREGALNCPYYMKTGTCKYGATCKFDHPPPGEVMAKTASEADAGGGADTTQ</sequence>
<dbReference type="PANTHER" id="PTHR12506">
    <property type="entry name" value="PROTEIN PHOSPHATASE RELATED"/>
    <property type="match status" value="1"/>
</dbReference>
<dbReference type="InterPro" id="IPR050974">
    <property type="entry name" value="Plant_ZF_CCCH"/>
</dbReference>
<keyword evidence="1 6" id="KW-0479">Metal-binding</keyword>
<feature type="domain" description="C3H1-type" evidence="8">
    <location>
        <begin position="401"/>
        <end position="429"/>
    </location>
</feature>
<feature type="zinc finger region" description="C3H1-type" evidence="6">
    <location>
        <begin position="567"/>
        <end position="595"/>
    </location>
</feature>
<dbReference type="Gene3D" id="4.10.1000.10">
    <property type="entry name" value="Zinc finger, CCCH-type"/>
    <property type="match status" value="1"/>
</dbReference>
<feature type="region of interest" description="Disordered" evidence="7">
    <location>
        <begin position="525"/>
        <end position="546"/>
    </location>
</feature>
<evidence type="ECO:0000256" key="5">
    <source>
        <dbReference type="ARBA" id="ARBA00023125"/>
    </source>
</evidence>
<dbReference type="FunFam" id="2.30.30.1190:FF:000004">
    <property type="entry name" value="Zinc finger CCCH domain-containing protein 37"/>
    <property type="match status" value="1"/>
</dbReference>
<accession>A0AAU9RZK1</accession>
<feature type="region of interest" description="Disordered" evidence="7">
    <location>
        <begin position="244"/>
        <end position="264"/>
    </location>
</feature>
<feature type="zinc finger region" description="C3H1-type" evidence="6">
    <location>
        <begin position="647"/>
        <end position="675"/>
    </location>
</feature>
<name>A0AAU9RZK1_THLAR</name>
<feature type="zinc finger region" description="C3H1-type" evidence="6">
    <location>
        <begin position="401"/>
        <end position="429"/>
    </location>
</feature>
<dbReference type="FunFam" id="4.10.1000.10:FF:000033">
    <property type="entry name" value="zinc finger CCCH domain-containing protein 37"/>
    <property type="match status" value="1"/>
</dbReference>
<dbReference type="Pfam" id="PF00642">
    <property type="entry name" value="zf-CCCH"/>
    <property type="match status" value="6"/>
</dbReference>
<proteinExistence type="predicted"/>
<feature type="compositionally biased region" description="Polar residues" evidence="7">
    <location>
        <begin position="526"/>
        <end position="546"/>
    </location>
</feature>
<feature type="zinc finger region" description="C3H1-type" evidence="6">
    <location>
        <begin position="495"/>
        <end position="523"/>
    </location>
</feature>
<keyword evidence="10" id="KW-1185">Reference proteome</keyword>
<dbReference type="GO" id="GO:0008270">
    <property type="term" value="F:zinc ion binding"/>
    <property type="evidence" value="ECO:0007669"/>
    <property type="project" value="UniProtKB-KW"/>
</dbReference>
<feature type="zinc finger region" description="C3H1-type" evidence="6">
    <location>
        <begin position="701"/>
        <end position="729"/>
    </location>
</feature>
<dbReference type="AlphaFoldDB" id="A0AAU9RZK1"/>
<feature type="domain" description="C3H1-type" evidence="8">
    <location>
        <begin position="452"/>
        <end position="480"/>
    </location>
</feature>
<feature type="zinc finger region" description="C3H1-type" evidence="6">
    <location>
        <begin position="452"/>
        <end position="480"/>
    </location>
</feature>
<feature type="domain" description="C3H1-type" evidence="8">
    <location>
        <begin position="567"/>
        <end position="595"/>
    </location>
</feature>
<evidence type="ECO:0000256" key="3">
    <source>
        <dbReference type="ARBA" id="ARBA00022771"/>
    </source>
</evidence>
<organism evidence="9 10">
    <name type="scientific">Thlaspi arvense</name>
    <name type="common">Field penny-cress</name>
    <dbReference type="NCBI Taxonomy" id="13288"/>
    <lineage>
        <taxon>Eukaryota</taxon>
        <taxon>Viridiplantae</taxon>
        <taxon>Streptophyta</taxon>
        <taxon>Embryophyta</taxon>
        <taxon>Tracheophyta</taxon>
        <taxon>Spermatophyta</taxon>
        <taxon>Magnoliopsida</taxon>
        <taxon>eudicotyledons</taxon>
        <taxon>Gunneridae</taxon>
        <taxon>Pentapetalae</taxon>
        <taxon>rosids</taxon>
        <taxon>malvids</taxon>
        <taxon>Brassicales</taxon>
        <taxon>Brassicaceae</taxon>
        <taxon>Thlaspideae</taxon>
        <taxon>Thlaspi</taxon>
    </lineage>
</organism>
<dbReference type="Pfam" id="PF02681">
    <property type="entry name" value="DUF212"/>
    <property type="match status" value="1"/>
</dbReference>
<dbReference type="EMBL" id="OU466859">
    <property type="protein sequence ID" value="CAH2053885.1"/>
    <property type="molecule type" value="Genomic_DNA"/>
</dbReference>
<evidence type="ECO:0000313" key="10">
    <source>
        <dbReference type="Proteomes" id="UP000836841"/>
    </source>
</evidence>